<comment type="caution">
    <text evidence="2">The sequence shown here is derived from an EMBL/GenBank/DDBJ whole genome shotgun (WGS) entry which is preliminary data.</text>
</comment>
<evidence type="ECO:0000313" key="3">
    <source>
        <dbReference type="Proteomes" id="UP001457282"/>
    </source>
</evidence>
<feature type="region of interest" description="Disordered" evidence="1">
    <location>
        <begin position="1"/>
        <end position="21"/>
    </location>
</feature>
<gene>
    <name evidence="2" type="ORF">M0R45_036302</name>
</gene>
<evidence type="ECO:0000313" key="2">
    <source>
        <dbReference type="EMBL" id="KAK9912438.1"/>
    </source>
</evidence>
<name>A0AAW1VYG8_RUBAR</name>
<feature type="compositionally biased region" description="Acidic residues" evidence="1">
    <location>
        <begin position="52"/>
        <end position="75"/>
    </location>
</feature>
<feature type="region of interest" description="Disordered" evidence="1">
    <location>
        <begin position="41"/>
        <end position="127"/>
    </location>
</feature>
<sequence length="149" mass="16983">MAPIRKYPSGAKKKKDKHRREELVKLQAGSLNKYFRIKQAETSSNALLPLVNEDEAEHEPENENGIEEQGNENEEHDQFMNENQNENEEVSQAMNDNESEEQSQPMNEEDNEIITEDNEGTNYKGRPMSYLEESSVVISIAGALSPLFP</sequence>
<accession>A0AAW1VYG8</accession>
<organism evidence="2 3">
    <name type="scientific">Rubus argutus</name>
    <name type="common">Southern blackberry</name>
    <dbReference type="NCBI Taxonomy" id="59490"/>
    <lineage>
        <taxon>Eukaryota</taxon>
        <taxon>Viridiplantae</taxon>
        <taxon>Streptophyta</taxon>
        <taxon>Embryophyta</taxon>
        <taxon>Tracheophyta</taxon>
        <taxon>Spermatophyta</taxon>
        <taxon>Magnoliopsida</taxon>
        <taxon>eudicotyledons</taxon>
        <taxon>Gunneridae</taxon>
        <taxon>Pentapetalae</taxon>
        <taxon>rosids</taxon>
        <taxon>fabids</taxon>
        <taxon>Rosales</taxon>
        <taxon>Rosaceae</taxon>
        <taxon>Rosoideae</taxon>
        <taxon>Rosoideae incertae sedis</taxon>
        <taxon>Rubus</taxon>
    </lineage>
</organism>
<evidence type="ECO:0000256" key="1">
    <source>
        <dbReference type="SAM" id="MobiDB-lite"/>
    </source>
</evidence>
<feature type="compositionally biased region" description="Acidic residues" evidence="1">
    <location>
        <begin position="97"/>
        <end position="119"/>
    </location>
</feature>
<keyword evidence="3" id="KW-1185">Reference proteome</keyword>
<dbReference type="AlphaFoldDB" id="A0AAW1VYG8"/>
<dbReference type="Proteomes" id="UP001457282">
    <property type="component" value="Unassembled WGS sequence"/>
</dbReference>
<protein>
    <submittedName>
        <fullName evidence="2">Uncharacterized protein</fullName>
    </submittedName>
</protein>
<proteinExistence type="predicted"/>
<dbReference type="EMBL" id="JBEDUW010000007">
    <property type="protein sequence ID" value="KAK9912438.1"/>
    <property type="molecule type" value="Genomic_DNA"/>
</dbReference>
<reference evidence="2 3" key="1">
    <citation type="journal article" date="2023" name="G3 (Bethesda)">
        <title>A chromosome-length genome assembly and annotation of blackberry (Rubus argutus, cv. 'Hillquist').</title>
        <authorList>
            <person name="Bruna T."/>
            <person name="Aryal R."/>
            <person name="Dudchenko O."/>
            <person name="Sargent D.J."/>
            <person name="Mead D."/>
            <person name="Buti M."/>
            <person name="Cavallini A."/>
            <person name="Hytonen T."/>
            <person name="Andres J."/>
            <person name="Pham M."/>
            <person name="Weisz D."/>
            <person name="Mascagni F."/>
            <person name="Usai G."/>
            <person name="Natali L."/>
            <person name="Bassil N."/>
            <person name="Fernandez G.E."/>
            <person name="Lomsadze A."/>
            <person name="Armour M."/>
            <person name="Olukolu B."/>
            <person name="Poorten T."/>
            <person name="Britton C."/>
            <person name="Davik J."/>
            <person name="Ashrafi H."/>
            <person name="Aiden E.L."/>
            <person name="Borodovsky M."/>
            <person name="Worthington M."/>
        </authorList>
    </citation>
    <scope>NUCLEOTIDE SEQUENCE [LARGE SCALE GENOMIC DNA]</scope>
    <source>
        <strain evidence="2">PI 553951</strain>
    </source>
</reference>